<feature type="non-terminal residue" evidence="1">
    <location>
        <position position="1"/>
    </location>
</feature>
<organism evidence="1 2">
    <name type="scientific">Allacma fusca</name>
    <dbReference type="NCBI Taxonomy" id="39272"/>
    <lineage>
        <taxon>Eukaryota</taxon>
        <taxon>Metazoa</taxon>
        <taxon>Ecdysozoa</taxon>
        <taxon>Arthropoda</taxon>
        <taxon>Hexapoda</taxon>
        <taxon>Collembola</taxon>
        <taxon>Symphypleona</taxon>
        <taxon>Sminthuridae</taxon>
        <taxon>Allacma</taxon>
    </lineage>
</organism>
<gene>
    <name evidence="1" type="ORF">AFUS01_LOCUS8298</name>
</gene>
<evidence type="ECO:0000313" key="2">
    <source>
        <dbReference type="Proteomes" id="UP000708208"/>
    </source>
</evidence>
<accession>A0A8J2JF03</accession>
<comment type="caution">
    <text evidence="1">The sequence shown here is derived from an EMBL/GenBank/DDBJ whole genome shotgun (WGS) entry which is preliminary data.</text>
</comment>
<dbReference type="Proteomes" id="UP000708208">
    <property type="component" value="Unassembled WGS sequence"/>
</dbReference>
<reference evidence="1" key="1">
    <citation type="submission" date="2021-06" db="EMBL/GenBank/DDBJ databases">
        <authorList>
            <person name="Hodson N. C."/>
            <person name="Mongue J. A."/>
            <person name="Jaron S. K."/>
        </authorList>
    </citation>
    <scope>NUCLEOTIDE SEQUENCE</scope>
</reference>
<evidence type="ECO:0000313" key="1">
    <source>
        <dbReference type="EMBL" id="CAG7718945.1"/>
    </source>
</evidence>
<protein>
    <submittedName>
        <fullName evidence="1">Uncharacterized protein</fullName>
    </submittedName>
</protein>
<name>A0A8J2JF03_9HEXA</name>
<sequence length="13" mass="1570">MIRRRSLIPRKSG</sequence>
<dbReference type="EMBL" id="CAJVCH010057434">
    <property type="protein sequence ID" value="CAG7718945.1"/>
    <property type="molecule type" value="Genomic_DNA"/>
</dbReference>
<proteinExistence type="predicted"/>
<keyword evidence="2" id="KW-1185">Reference proteome</keyword>